<gene>
    <name evidence="3" type="ORF">EK21DRAFT_118374</name>
</gene>
<reference evidence="3" key="1">
    <citation type="journal article" date="2020" name="Stud. Mycol.">
        <title>101 Dothideomycetes genomes: a test case for predicting lifestyles and emergence of pathogens.</title>
        <authorList>
            <person name="Haridas S."/>
            <person name="Albert R."/>
            <person name="Binder M."/>
            <person name="Bloem J."/>
            <person name="Labutti K."/>
            <person name="Salamov A."/>
            <person name="Andreopoulos B."/>
            <person name="Baker S."/>
            <person name="Barry K."/>
            <person name="Bills G."/>
            <person name="Bluhm B."/>
            <person name="Cannon C."/>
            <person name="Castanera R."/>
            <person name="Culley D."/>
            <person name="Daum C."/>
            <person name="Ezra D."/>
            <person name="Gonzalez J."/>
            <person name="Henrissat B."/>
            <person name="Kuo A."/>
            <person name="Liang C."/>
            <person name="Lipzen A."/>
            <person name="Lutzoni F."/>
            <person name="Magnuson J."/>
            <person name="Mondo S."/>
            <person name="Nolan M."/>
            <person name="Ohm R."/>
            <person name="Pangilinan J."/>
            <person name="Park H.-J."/>
            <person name="Ramirez L."/>
            <person name="Alfaro M."/>
            <person name="Sun H."/>
            <person name="Tritt A."/>
            <person name="Yoshinaga Y."/>
            <person name="Zwiers L.-H."/>
            <person name="Turgeon B."/>
            <person name="Goodwin S."/>
            <person name="Spatafora J."/>
            <person name="Crous P."/>
            <person name="Grigoriev I."/>
        </authorList>
    </citation>
    <scope>NUCLEOTIDE SEQUENCE</scope>
    <source>
        <strain evidence="3">CBS 110217</strain>
    </source>
</reference>
<evidence type="ECO:0000256" key="1">
    <source>
        <dbReference type="SAM" id="MobiDB-lite"/>
    </source>
</evidence>
<dbReference type="Proteomes" id="UP000799777">
    <property type="component" value="Unassembled WGS sequence"/>
</dbReference>
<accession>A0A9P4GYH6</accession>
<feature type="chain" id="PRO_5040279692" evidence="2">
    <location>
        <begin position="17"/>
        <end position="228"/>
    </location>
</feature>
<organism evidence="3 4">
    <name type="scientific">Setomelanomma holmii</name>
    <dbReference type="NCBI Taxonomy" id="210430"/>
    <lineage>
        <taxon>Eukaryota</taxon>
        <taxon>Fungi</taxon>
        <taxon>Dikarya</taxon>
        <taxon>Ascomycota</taxon>
        <taxon>Pezizomycotina</taxon>
        <taxon>Dothideomycetes</taxon>
        <taxon>Pleosporomycetidae</taxon>
        <taxon>Pleosporales</taxon>
        <taxon>Pleosporineae</taxon>
        <taxon>Phaeosphaeriaceae</taxon>
        <taxon>Setomelanomma</taxon>
    </lineage>
</organism>
<name>A0A9P4GYH6_9PLEO</name>
<feature type="region of interest" description="Disordered" evidence="1">
    <location>
        <begin position="53"/>
        <end position="78"/>
    </location>
</feature>
<dbReference type="AlphaFoldDB" id="A0A9P4GYH6"/>
<protein>
    <submittedName>
        <fullName evidence="3">Uncharacterized protein</fullName>
    </submittedName>
</protein>
<proteinExistence type="predicted"/>
<feature type="signal peptide" evidence="2">
    <location>
        <begin position="1"/>
        <end position="16"/>
    </location>
</feature>
<sequence>MKYSLLIIALVTLAVARLEELLDKRDLSNDFDDDNPIIIIATPDPSHIGISHIYTAPSGYTPPPPPPPPPPSSSPCSQLTITYMSTVTETIPVVFNPPKPSTLMPSILPPSPTAPIVPSTSAAPVLPPSPKPPIVPSTSTSTSTAPISPPCSTAPVVPSSSAAPIAPPLPRISVKPPYPITSLSPSGTTAPSGTISYRTTPPEFTNVAGVVKAQVGVGVVLGVAALLL</sequence>
<evidence type="ECO:0000313" key="4">
    <source>
        <dbReference type="Proteomes" id="UP000799777"/>
    </source>
</evidence>
<evidence type="ECO:0000313" key="3">
    <source>
        <dbReference type="EMBL" id="KAF2023839.1"/>
    </source>
</evidence>
<evidence type="ECO:0000256" key="2">
    <source>
        <dbReference type="SAM" id="SignalP"/>
    </source>
</evidence>
<keyword evidence="2" id="KW-0732">Signal</keyword>
<dbReference type="EMBL" id="ML978321">
    <property type="protein sequence ID" value="KAF2023839.1"/>
    <property type="molecule type" value="Genomic_DNA"/>
</dbReference>
<comment type="caution">
    <text evidence="3">The sequence shown here is derived from an EMBL/GenBank/DDBJ whole genome shotgun (WGS) entry which is preliminary data.</text>
</comment>
<keyword evidence="4" id="KW-1185">Reference proteome</keyword>
<feature type="compositionally biased region" description="Pro residues" evidence="1">
    <location>
        <begin position="60"/>
        <end position="73"/>
    </location>
</feature>